<dbReference type="RefSeq" id="WP_257026845.1">
    <property type="nucleotide sequence ID" value="NZ_JACBYV010000001.1"/>
</dbReference>
<sequence>MGIWEYGNMGIWEYGNMGIWEYGNMGIWDRLFGGRFTMPPPETTELSDRECFKALRPELPEQPEQRRALKSLLELLLIRMPGEERGRLERRILRKLKEGDCPEAALYGGLTDDKRGQKLKQLTLMVCDFRGFDSFEYLAPILAQASGISAPFAYTHDGSQPMSDVLAEFDIWLQKHGMRYLYMNTGGDEYAGFVVEAQRVQQIVELAKEADIRLSLESF</sequence>
<evidence type="ECO:0000259" key="1">
    <source>
        <dbReference type="Pfam" id="PF20335"/>
    </source>
</evidence>
<dbReference type="InterPro" id="IPR046582">
    <property type="entry name" value="DUF6630"/>
</dbReference>
<dbReference type="AlphaFoldDB" id="A0A7Y9XK85"/>
<proteinExistence type="predicted"/>
<reference evidence="2 3" key="1">
    <citation type="submission" date="2020-07" db="EMBL/GenBank/DDBJ databases">
        <title>Genomic analyses of the natural microbiome of Caenorhabditis elegans.</title>
        <authorList>
            <person name="Samuel B."/>
        </authorList>
    </citation>
    <scope>NUCLEOTIDE SEQUENCE [LARGE SCALE GENOMIC DNA]</scope>
    <source>
        <strain evidence="2 3">BIGb0408</strain>
    </source>
</reference>
<dbReference type="Pfam" id="PF20335">
    <property type="entry name" value="DUF6630"/>
    <property type="match status" value="1"/>
</dbReference>
<protein>
    <recommendedName>
        <fullName evidence="1">DUF6630 domain-containing protein</fullName>
    </recommendedName>
</protein>
<keyword evidence="3" id="KW-1185">Reference proteome</keyword>
<evidence type="ECO:0000313" key="2">
    <source>
        <dbReference type="EMBL" id="NYH72777.1"/>
    </source>
</evidence>
<dbReference type="EMBL" id="JACBYV010000001">
    <property type="protein sequence ID" value="NYH72777.1"/>
    <property type="molecule type" value="Genomic_DNA"/>
</dbReference>
<feature type="domain" description="DUF6630" evidence="1">
    <location>
        <begin position="145"/>
        <end position="215"/>
    </location>
</feature>
<organism evidence="2 3">
    <name type="scientific">Phytopseudomonas flavescens</name>
    <dbReference type="NCBI Taxonomy" id="29435"/>
    <lineage>
        <taxon>Bacteria</taxon>
        <taxon>Pseudomonadati</taxon>
        <taxon>Pseudomonadota</taxon>
        <taxon>Gammaproteobacteria</taxon>
        <taxon>Pseudomonadales</taxon>
        <taxon>Pseudomonadaceae</taxon>
        <taxon>Phytopseudomonas</taxon>
    </lineage>
</organism>
<gene>
    <name evidence="2" type="ORF">FHR27_001387</name>
</gene>
<evidence type="ECO:0000313" key="3">
    <source>
        <dbReference type="Proteomes" id="UP000578688"/>
    </source>
</evidence>
<comment type="caution">
    <text evidence="2">The sequence shown here is derived from an EMBL/GenBank/DDBJ whole genome shotgun (WGS) entry which is preliminary data.</text>
</comment>
<dbReference type="Proteomes" id="UP000578688">
    <property type="component" value="Unassembled WGS sequence"/>
</dbReference>
<accession>A0A7Y9XK85</accession>
<name>A0A7Y9XK85_9GAMM</name>